<keyword evidence="2" id="KW-1185">Reference proteome</keyword>
<evidence type="ECO:0000313" key="2">
    <source>
        <dbReference type="Proteomes" id="UP000092177"/>
    </source>
</evidence>
<dbReference type="AlphaFoldDB" id="A0A1B7Y251"/>
<organism evidence="1 2">
    <name type="scientific">Colletotrichum higginsianum (strain IMI 349063)</name>
    <name type="common">Crucifer anthracnose fungus</name>
    <dbReference type="NCBI Taxonomy" id="759273"/>
    <lineage>
        <taxon>Eukaryota</taxon>
        <taxon>Fungi</taxon>
        <taxon>Dikarya</taxon>
        <taxon>Ascomycota</taxon>
        <taxon>Pezizomycotina</taxon>
        <taxon>Sordariomycetes</taxon>
        <taxon>Hypocreomycetidae</taxon>
        <taxon>Glomerellales</taxon>
        <taxon>Glomerellaceae</taxon>
        <taxon>Colletotrichum</taxon>
        <taxon>Colletotrichum destructivum species complex</taxon>
    </lineage>
</organism>
<protein>
    <submittedName>
        <fullName evidence="1">Uncharacterized protein</fullName>
    </submittedName>
</protein>
<evidence type="ECO:0000313" key="1">
    <source>
        <dbReference type="EMBL" id="OBR06103.1"/>
    </source>
</evidence>
<dbReference type="EMBL" id="LTAN01000007">
    <property type="protein sequence ID" value="OBR06103.1"/>
    <property type="molecule type" value="Genomic_DNA"/>
</dbReference>
<accession>A0A1B7Y251</accession>
<comment type="caution">
    <text evidence="1">The sequence shown here is derived from an EMBL/GenBank/DDBJ whole genome shotgun (WGS) entry which is preliminary data.</text>
</comment>
<sequence>MVLIVPRSDHQGKHAQEEHQCLHSVECCLLKLVKEGEHFINPSFRTESPILVAPAIEAEDVANPGHRAEIETQMQASSRPALCNVCMIFTVSKSASVKWWRSSAGIFYTRRRDAAAKVAFSRPATSYRRMFHQQHQPPGTFVHQSYCLSISSSFTSAFSGLQLAVFV</sequence>
<dbReference type="VEuPathDB" id="FungiDB:CH63R_10223"/>
<dbReference type="GeneID" id="28869304"/>
<gene>
    <name evidence="1" type="ORF">CH63R_10223</name>
</gene>
<name>A0A1B7Y251_COLHI</name>
<dbReference type="Proteomes" id="UP000092177">
    <property type="component" value="Unassembled WGS sequence"/>
</dbReference>
<reference evidence="2" key="1">
    <citation type="journal article" date="2017" name="BMC Genomics">
        <title>Gapless genome assembly of Colletotrichum higginsianum reveals chromosome structure and association of transposable elements with secondary metabolite gene clusters.</title>
        <authorList>
            <person name="Dallery J.-F."/>
            <person name="Lapalu N."/>
            <person name="Zampounis A."/>
            <person name="Pigne S."/>
            <person name="Luyten I."/>
            <person name="Amselem J."/>
            <person name="Wittenberg A.H.J."/>
            <person name="Zhou S."/>
            <person name="de Queiroz M.V."/>
            <person name="Robin G.P."/>
            <person name="Auger A."/>
            <person name="Hainaut M."/>
            <person name="Henrissat B."/>
            <person name="Kim K.-T."/>
            <person name="Lee Y.-H."/>
            <person name="Lespinet O."/>
            <person name="Schwartz D.C."/>
            <person name="Thon M.R."/>
            <person name="O'Connell R.J."/>
        </authorList>
    </citation>
    <scope>NUCLEOTIDE SEQUENCE [LARGE SCALE GENOMIC DNA]</scope>
    <source>
        <strain evidence="2">IMI 349063</strain>
    </source>
</reference>
<dbReference type="RefSeq" id="XP_018154621.1">
    <property type="nucleotide sequence ID" value="XM_018305197.1"/>
</dbReference>
<dbReference type="KEGG" id="chig:CH63R_10223"/>
<proteinExistence type="predicted"/>